<dbReference type="Pfam" id="PF00078">
    <property type="entry name" value="RVT_1"/>
    <property type="match status" value="1"/>
</dbReference>
<feature type="domain" description="RNase H type-1" evidence="2">
    <location>
        <begin position="962"/>
        <end position="1087"/>
    </location>
</feature>
<dbReference type="PANTHER" id="PTHR36688">
    <property type="entry name" value="ENDO/EXONUCLEASE/PHOSPHATASE DOMAIN-CONTAINING PROTEIN"/>
    <property type="match status" value="1"/>
</dbReference>
<evidence type="ECO:0000259" key="1">
    <source>
        <dbReference type="PROSITE" id="PS50878"/>
    </source>
</evidence>
<dbReference type="GO" id="GO:0003676">
    <property type="term" value="F:nucleic acid binding"/>
    <property type="evidence" value="ECO:0007669"/>
    <property type="project" value="InterPro"/>
</dbReference>
<dbReference type="InterPro" id="IPR002156">
    <property type="entry name" value="RNaseH_domain"/>
</dbReference>
<evidence type="ECO:0000313" key="3">
    <source>
        <dbReference type="EMBL" id="AMS38373.1"/>
    </source>
</evidence>
<evidence type="ECO:0008006" key="4">
    <source>
        <dbReference type="Google" id="ProtNLM"/>
    </source>
</evidence>
<reference evidence="3" key="2">
    <citation type="submission" date="2016-01" db="EMBL/GenBank/DDBJ databases">
        <authorList>
            <person name="Oliw E.H."/>
        </authorList>
    </citation>
    <scope>NUCLEOTIDE SEQUENCE</scope>
</reference>
<name>A0A142LX47_BACRY</name>
<dbReference type="PROSITE" id="PS50878">
    <property type="entry name" value="RT_POL"/>
    <property type="match status" value="1"/>
</dbReference>
<dbReference type="PANTHER" id="PTHR36688:SF2">
    <property type="entry name" value="ENDONUCLEASE_EXONUCLEASE_PHOSPHATASE DOMAIN-CONTAINING PROTEIN"/>
    <property type="match status" value="1"/>
</dbReference>
<dbReference type="Pfam" id="PF00075">
    <property type="entry name" value="RNase_H"/>
    <property type="match status" value="1"/>
</dbReference>
<dbReference type="InterPro" id="IPR012337">
    <property type="entry name" value="RNaseH-like_sf"/>
</dbReference>
<dbReference type="InterPro" id="IPR000477">
    <property type="entry name" value="RT_dom"/>
</dbReference>
<reference evidence="3" key="1">
    <citation type="journal article" date="2014" name="BMC Genomics">
        <title>The draft genome of the pest tephritid fruit fly Bactrocera tryoni: resources for the genomic analysis of hybridising species.</title>
        <authorList>
            <person name="Gilchrist A.S."/>
            <person name="Shearman D.C."/>
            <person name="Frommer M."/>
            <person name="Raphael K.A."/>
            <person name="Deshpande N.P."/>
            <person name="Wilkins M.R."/>
            <person name="Sherwin W.B."/>
            <person name="Sved J.A."/>
        </authorList>
    </citation>
    <scope>NUCLEOTIDE SEQUENCE</scope>
</reference>
<dbReference type="InterPro" id="IPR005135">
    <property type="entry name" value="Endo/exonuclease/phosphatase"/>
</dbReference>
<dbReference type="EMBL" id="KU543684">
    <property type="protein sequence ID" value="AMS38373.1"/>
    <property type="molecule type" value="Genomic_DNA"/>
</dbReference>
<dbReference type="SUPFAM" id="SSF53098">
    <property type="entry name" value="Ribonuclease H-like"/>
    <property type="match status" value="1"/>
</dbReference>
<dbReference type="OrthoDB" id="8067603at2759"/>
<dbReference type="Pfam" id="PF14529">
    <property type="entry name" value="Exo_endo_phos_2"/>
    <property type="match status" value="1"/>
</dbReference>
<evidence type="ECO:0000259" key="2">
    <source>
        <dbReference type="PROSITE" id="PS50879"/>
    </source>
</evidence>
<sequence>MIPLLQWNLNGYTNNYNELQLLIQDHAPAIILLNETHISFNLSAFTPKQYIGMFHNLPHISTGKRGIAILIRRDIPHKINAIQSNLLAMSIEIILVKKITIICTYIAPDEHFTSTDILQLINQASTPLIFAGDFNAWSPLWGSPIANKRGKCIEDALLSSNLICLNNGSATHFSTHSTFSHVDLTMCTDTLATECEWSILDHLHGSDHFPIVLKLHLGSTTKNHKINKVFKTDYADWEKFQTHCEINGNNTPISDNPNQESARLTKIIRSAANVSIPHTKPTASSKSVPWWNKEIAELRAKKQTAWYEYKRARSLVNLISFRKANALFRRSAKQAKRKCFQDFTSKINPSSSPKLIWNALKKLSGVPRNLTIQCVKGPTGLVTNPSDISELFANHYSETSSDISFSTQFQTSKTTTLSDTSYSVSPLSFSAKQIETSISLSEFEFVASTVKGKSPGQDKISYPIIRHMPKSLKLRLVKLYNKIFNTGVYPQFWKTSCVIPILKPHKSSDELANYRPISLLPCMGKILEKIVANRLMWYAQRNKFISPNQVAYKKGQGTLDALIQLDYFITNALSSKNHVSVLSLDFHRAFDKIGAHIIIRQLRKWKIGQNMIRFITNFLTNRKLKVNVNGFLSSTLPLSNGTPQGSPLSALLFIIAFDDISRMIKNYKGVEHQIYADDVLIYTKVSDVNLAQSLFTNILARIETWSLESGASLSLDKTHILHVCRKQNCNGISLTHNQTNIECKTQLKILGLIFDSNYNFNAHCKYVRNSLMSRLNIVKYLSSKHSFIHPNTLVNVVRALLTSKIDYGLPIYGNCSKSSINLLNAPYHCAIRRSLRAFPTSPIKTIMAESGLPTIQNKIIDSSLQILAKTAENTNPLLNTTITHATKKRKIPRIQSAISRCLSFAAENNILRNATRKFTTRHPPCLINDKILQNKLMFLSKQNTPNEVFQQTFAELESNYTNNGWKLLFTDGSKSIDSTSLAVVTATGEIICNWLLPSTSSVFTAEGSAILHAVNYAKKTKGKFLICTDSKSCMSAITSPSNRNPIIEVIRDAVIGAPQKIQVMWIPGHAGITGNHFADLAAKNVARTPALTYYVSSKQDILNLIKHKRHQKNASEWKTFKHHYAVINPARNRIIYSSTVPTSAMKTYTRLRIGHTIITHAHLLSGKSPSICPLCDDTASIKHLLTLCPMLHPTAHNSGNIDLIKLLSEPSEKNVMIVYRFLKTNDLLKYI</sequence>
<dbReference type="PROSITE" id="PS50879">
    <property type="entry name" value="RNASE_H_1"/>
    <property type="match status" value="1"/>
</dbReference>
<dbReference type="InterPro" id="IPR043502">
    <property type="entry name" value="DNA/RNA_pol_sf"/>
</dbReference>
<dbReference type="GO" id="GO:0042575">
    <property type="term" value="C:DNA polymerase complex"/>
    <property type="evidence" value="ECO:0007669"/>
    <property type="project" value="UniProtKB-ARBA"/>
</dbReference>
<protein>
    <recommendedName>
        <fullName evidence="4">RNA-directed DNA polymerase from mobile element jockey</fullName>
    </recommendedName>
</protein>
<organism evidence="3">
    <name type="scientific">Bactrocera tryoni</name>
    <name type="common">Queensland fruit fly</name>
    <name type="synonym">Tephritis tryoni</name>
    <dbReference type="NCBI Taxonomy" id="59916"/>
    <lineage>
        <taxon>Eukaryota</taxon>
        <taxon>Metazoa</taxon>
        <taxon>Ecdysozoa</taxon>
        <taxon>Arthropoda</taxon>
        <taxon>Hexapoda</taxon>
        <taxon>Insecta</taxon>
        <taxon>Pterygota</taxon>
        <taxon>Neoptera</taxon>
        <taxon>Endopterygota</taxon>
        <taxon>Diptera</taxon>
        <taxon>Brachycera</taxon>
        <taxon>Muscomorpha</taxon>
        <taxon>Tephritoidea</taxon>
        <taxon>Tephritidae</taxon>
        <taxon>Bactrocera</taxon>
        <taxon>Bactrocera</taxon>
    </lineage>
</organism>
<dbReference type="InterPro" id="IPR036691">
    <property type="entry name" value="Endo/exonu/phosph_ase_sf"/>
</dbReference>
<dbReference type="Gene3D" id="3.30.420.10">
    <property type="entry name" value="Ribonuclease H-like superfamily/Ribonuclease H"/>
    <property type="match status" value="1"/>
</dbReference>
<dbReference type="GO" id="GO:0071897">
    <property type="term" value="P:DNA biosynthetic process"/>
    <property type="evidence" value="ECO:0007669"/>
    <property type="project" value="UniProtKB-ARBA"/>
</dbReference>
<dbReference type="InterPro" id="IPR052560">
    <property type="entry name" value="RdDP_mobile_element"/>
</dbReference>
<dbReference type="SUPFAM" id="SSF56219">
    <property type="entry name" value="DNase I-like"/>
    <property type="match status" value="1"/>
</dbReference>
<dbReference type="SUPFAM" id="SSF56672">
    <property type="entry name" value="DNA/RNA polymerases"/>
    <property type="match status" value="1"/>
</dbReference>
<dbReference type="Gene3D" id="3.60.10.10">
    <property type="entry name" value="Endonuclease/exonuclease/phosphatase"/>
    <property type="match status" value="1"/>
</dbReference>
<dbReference type="CDD" id="cd09276">
    <property type="entry name" value="Rnase_HI_RT_non_LTR"/>
    <property type="match status" value="1"/>
</dbReference>
<dbReference type="InterPro" id="IPR036397">
    <property type="entry name" value="RNaseH_sf"/>
</dbReference>
<dbReference type="AlphaFoldDB" id="A0A142LX47"/>
<feature type="domain" description="Reverse transcriptase" evidence="1">
    <location>
        <begin position="482"/>
        <end position="754"/>
    </location>
</feature>
<dbReference type="CDD" id="cd01650">
    <property type="entry name" value="RT_nLTR_like"/>
    <property type="match status" value="1"/>
</dbReference>
<accession>A0A142LX47</accession>
<dbReference type="GO" id="GO:0004523">
    <property type="term" value="F:RNA-DNA hybrid ribonuclease activity"/>
    <property type="evidence" value="ECO:0007669"/>
    <property type="project" value="InterPro"/>
</dbReference>
<proteinExistence type="predicted"/>